<reference evidence="1 2" key="1">
    <citation type="journal article" date="2019" name="Sci. Rep.">
        <title>Orb-weaving spider Araneus ventricosus genome elucidates the spidroin gene catalogue.</title>
        <authorList>
            <person name="Kono N."/>
            <person name="Nakamura H."/>
            <person name="Ohtoshi R."/>
            <person name="Moran D.A.P."/>
            <person name="Shinohara A."/>
            <person name="Yoshida Y."/>
            <person name="Fujiwara M."/>
            <person name="Mori M."/>
            <person name="Tomita M."/>
            <person name="Arakawa K."/>
        </authorList>
    </citation>
    <scope>NUCLEOTIDE SEQUENCE [LARGE SCALE GENOMIC DNA]</scope>
</reference>
<organism evidence="1 2">
    <name type="scientific">Araneus ventricosus</name>
    <name type="common">Orbweaver spider</name>
    <name type="synonym">Epeira ventricosa</name>
    <dbReference type="NCBI Taxonomy" id="182803"/>
    <lineage>
        <taxon>Eukaryota</taxon>
        <taxon>Metazoa</taxon>
        <taxon>Ecdysozoa</taxon>
        <taxon>Arthropoda</taxon>
        <taxon>Chelicerata</taxon>
        <taxon>Arachnida</taxon>
        <taxon>Araneae</taxon>
        <taxon>Araneomorphae</taxon>
        <taxon>Entelegynae</taxon>
        <taxon>Araneoidea</taxon>
        <taxon>Araneidae</taxon>
        <taxon>Araneus</taxon>
    </lineage>
</organism>
<dbReference type="AlphaFoldDB" id="A0A4Y2D6Q9"/>
<evidence type="ECO:0000313" key="2">
    <source>
        <dbReference type="Proteomes" id="UP000499080"/>
    </source>
</evidence>
<gene>
    <name evidence="1" type="ORF">AVEN_16961_1</name>
</gene>
<accession>A0A4Y2D6Q9</accession>
<proteinExistence type="predicted"/>
<keyword evidence="2" id="KW-1185">Reference proteome</keyword>
<evidence type="ECO:0000313" key="1">
    <source>
        <dbReference type="EMBL" id="GBM11654.1"/>
    </source>
</evidence>
<dbReference type="Proteomes" id="UP000499080">
    <property type="component" value="Unassembled WGS sequence"/>
</dbReference>
<dbReference type="EMBL" id="BGPR01000302">
    <property type="protein sequence ID" value="GBM11654.1"/>
    <property type="molecule type" value="Genomic_DNA"/>
</dbReference>
<protein>
    <submittedName>
        <fullName evidence="1">Uncharacterized protein</fullName>
    </submittedName>
</protein>
<name>A0A4Y2D6Q9_ARAVE</name>
<comment type="caution">
    <text evidence="1">The sequence shown here is derived from an EMBL/GenBank/DDBJ whole genome shotgun (WGS) entry which is preliminary data.</text>
</comment>
<sequence length="149" mass="16965">MLEILGGSFIKSFRSYLPTNKLDTKRSFVFHRTWASPIVSANIQPCRNLILLLWGNWHINPLCHGLPPQNLLPYGTTQPTISASLVPKRGQLFSVEKEDPQFDPPSPKRNPSFPSRPRLLFFFLPSLVFSQMSAMLSTQSQNLGQQFHK</sequence>